<dbReference type="PANTHER" id="PTHR23151:SF90">
    <property type="entry name" value="DIHYDROLIPOYLLYSINE-RESIDUE ACETYLTRANSFERASE COMPONENT OF PYRUVATE DEHYDROGENASE COMPLEX, MITOCHONDRIAL-RELATED"/>
    <property type="match status" value="1"/>
</dbReference>
<dbReference type="PROSITE" id="PS00189">
    <property type="entry name" value="LIPOYL"/>
    <property type="match status" value="1"/>
</dbReference>
<dbReference type="Gene3D" id="3.30.559.10">
    <property type="entry name" value="Chloramphenicol acetyltransferase-like domain"/>
    <property type="match status" value="1"/>
</dbReference>
<keyword evidence="3 8" id="KW-0808">Transferase</keyword>
<gene>
    <name evidence="12" type="ORF">DOFOFD_07970</name>
</gene>
<dbReference type="Proteomes" id="UP001312908">
    <property type="component" value="Unassembled WGS sequence"/>
</dbReference>
<comment type="similarity">
    <text evidence="1 8">Belongs to the 2-oxoacid dehydrogenase family.</text>
</comment>
<accession>A0ABU7U4E2</accession>
<dbReference type="Gene3D" id="4.10.320.10">
    <property type="entry name" value="E3-binding domain"/>
    <property type="match status" value="1"/>
</dbReference>
<evidence type="ECO:0000256" key="9">
    <source>
        <dbReference type="SAM" id="MobiDB-lite"/>
    </source>
</evidence>
<dbReference type="RefSeq" id="WP_394819834.1">
    <property type="nucleotide sequence ID" value="NZ_JAWJZY010000003.1"/>
</dbReference>
<proteinExistence type="inferred from homology"/>
<dbReference type="PROSITE" id="PS50968">
    <property type="entry name" value="BIOTINYL_LIPOYL"/>
    <property type="match status" value="1"/>
</dbReference>
<dbReference type="SUPFAM" id="SSF51230">
    <property type="entry name" value="Single hybrid motif"/>
    <property type="match status" value="1"/>
</dbReference>
<dbReference type="SUPFAM" id="SSF47005">
    <property type="entry name" value="Peripheral subunit-binding domain of 2-oxo acid dehydrogenase complex"/>
    <property type="match status" value="1"/>
</dbReference>
<dbReference type="InterPro" id="IPR045257">
    <property type="entry name" value="E2/Pdx1"/>
</dbReference>
<dbReference type="InterPro" id="IPR023213">
    <property type="entry name" value="CAT-like_dom_sf"/>
</dbReference>
<organism evidence="12 13">
    <name type="scientific">Sorlinia euscelidii</name>
    <dbReference type="NCBI Taxonomy" id="3081148"/>
    <lineage>
        <taxon>Bacteria</taxon>
        <taxon>Pseudomonadati</taxon>
        <taxon>Pseudomonadota</taxon>
        <taxon>Alphaproteobacteria</taxon>
        <taxon>Acetobacterales</taxon>
        <taxon>Acetobacteraceae</taxon>
        <taxon>Sorlinia</taxon>
    </lineage>
</organism>
<dbReference type="InterPro" id="IPR000089">
    <property type="entry name" value="Biotin_lipoyl"/>
</dbReference>
<evidence type="ECO:0000256" key="5">
    <source>
        <dbReference type="ARBA" id="ARBA00023315"/>
    </source>
</evidence>
<dbReference type="InterPro" id="IPR006257">
    <property type="entry name" value="LAT1"/>
</dbReference>
<evidence type="ECO:0000256" key="8">
    <source>
        <dbReference type="RuleBase" id="RU361137"/>
    </source>
</evidence>
<feature type="compositionally biased region" description="Low complexity" evidence="9">
    <location>
        <begin position="85"/>
        <end position="107"/>
    </location>
</feature>
<evidence type="ECO:0000256" key="4">
    <source>
        <dbReference type="ARBA" id="ARBA00022823"/>
    </source>
</evidence>
<dbReference type="SUPFAM" id="SSF52777">
    <property type="entry name" value="CoA-dependent acyltransferases"/>
    <property type="match status" value="1"/>
</dbReference>
<sequence>MATSILMPALSPTMTEGTLAKWHVKTGDRVQSGDLIAEIETDKATMEVEAIDDGIIGRILVAEKTENVAVNTAIAVLLAEGEDPSATPEAHASAPAAEKQAAEPSADAPEKRAVSQVEAAGARVKASPLARRIAKAGQIDLSTVKGTGPHGRIVKRDVESHSEGAHAATPQREHPIASGRKDLFERKPSTSIPHSGMRKVIAHRLAESKQSVPHFYVSMDIELDALLKLRSELNAVMPDENGATVKISVNDMVIKAAALALRKVPGVNVSFTESEMIQHHVVDISVAVSVPGGLITPILRDADRLSLREISIEMKHLAQKARGAKLQPEEYQGGTFSISNMGMRGVKEFAAIVNPPQSAILAVSAGEKRAVVRDDALAIATVMTVTLSVDHRAVDGILGAEWLEAFRHIVQNPYLLVV</sequence>
<comment type="caution">
    <text evidence="12">The sequence shown here is derived from an EMBL/GenBank/DDBJ whole genome shotgun (WGS) entry which is preliminary data.</text>
</comment>
<dbReference type="PROSITE" id="PS51826">
    <property type="entry name" value="PSBD"/>
    <property type="match status" value="1"/>
</dbReference>
<dbReference type="Pfam" id="PF02817">
    <property type="entry name" value="E3_binding"/>
    <property type="match status" value="1"/>
</dbReference>
<keyword evidence="4 8" id="KW-0450">Lipoyl</keyword>
<evidence type="ECO:0000256" key="7">
    <source>
        <dbReference type="ARBA" id="ARBA00048370"/>
    </source>
</evidence>
<comment type="subunit">
    <text evidence="2">Forms a 24-polypeptide structural core with octahedral symmetry.</text>
</comment>
<comment type="catalytic activity">
    <reaction evidence="7 8">
        <text>N(6)-[(R)-dihydrolipoyl]-L-lysyl-[protein] + acetyl-CoA = N(6)-[(R)-S(8)-acetyldihydrolipoyl]-L-lysyl-[protein] + CoA</text>
        <dbReference type="Rhea" id="RHEA:17017"/>
        <dbReference type="Rhea" id="RHEA-COMP:10475"/>
        <dbReference type="Rhea" id="RHEA-COMP:10478"/>
        <dbReference type="ChEBI" id="CHEBI:57287"/>
        <dbReference type="ChEBI" id="CHEBI:57288"/>
        <dbReference type="ChEBI" id="CHEBI:83100"/>
        <dbReference type="ChEBI" id="CHEBI:83111"/>
        <dbReference type="EC" id="2.3.1.12"/>
    </reaction>
</comment>
<evidence type="ECO:0000259" key="11">
    <source>
        <dbReference type="PROSITE" id="PS51826"/>
    </source>
</evidence>
<comment type="function">
    <text evidence="6">The pyruvate dehydrogenase complex catalyzes the overall conversion of pyruvate to acetyl-CoA and CO(2). It contains multiple copies of three enzymatic components: pyruvate dehydrogenase (E1), dihydrolipoamide acetyltransferase (E2) and lipoamide dehydrogenase (E3).</text>
</comment>
<protein>
    <recommendedName>
        <fullName evidence="8">Acetyltransferase component of pyruvate dehydrogenase complex</fullName>
        <ecNumber evidence="8">2.3.1.12</ecNumber>
    </recommendedName>
</protein>
<dbReference type="EMBL" id="JAWJZY010000003">
    <property type="protein sequence ID" value="MEE8658946.1"/>
    <property type="molecule type" value="Genomic_DNA"/>
</dbReference>
<dbReference type="InterPro" id="IPR001078">
    <property type="entry name" value="2-oxoacid_DH_actylTfrase"/>
</dbReference>
<dbReference type="InterPro" id="IPR036625">
    <property type="entry name" value="E3-bd_dom_sf"/>
</dbReference>
<dbReference type="Pfam" id="PF00198">
    <property type="entry name" value="2-oxoacid_dh"/>
    <property type="match status" value="1"/>
</dbReference>
<evidence type="ECO:0000313" key="13">
    <source>
        <dbReference type="Proteomes" id="UP001312908"/>
    </source>
</evidence>
<feature type="domain" description="Peripheral subunit-binding (PSBD)" evidence="11">
    <location>
        <begin position="125"/>
        <end position="162"/>
    </location>
</feature>
<dbReference type="Pfam" id="PF00364">
    <property type="entry name" value="Biotin_lipoyl"/>
    <property type="match status" value="1"/>
</dbReference>
<dbReference type="InterPro" id="IPR004167">
    <property type="entry name" value="PSBD"/>
</dbReference>
<reference evidence="12 13" key="1">
    <citation type="submission" date="2023-10" db="EMBL/GenBank/DDBJ databases">
        <title>Sorlinia euscelidii gen. nov., sp. nov., an acetic acid bacteria isolated from the gut of Euscelidius variegatus emitter.</title>
        <authorList>
            <person name="Michoud G."/>
            <person name="Marasco R."/>
            <person name="Seferji K."/>
            <person name="Gonella E."/>
            <person name="Garuglieri E."/>
            <person name="Alma A."/>
            <person name="Mapelli F."/>
            <person name="Borin S."/>
            <person name="Daffonchio D."/>
            <person name="Crotti E."/>
        </authorList>
    </citation>
    <scope>NUCLEOTIDE SEQUENCE [LARGE SCALE GENOMIC DNA]</scope>
    <source>
        <strain evidence="12 13">EV16P</strain>
    </source>
</reference>
<keyword evidence="13" id="KW-1185">Reference proteome</keyword>
<evidence type="ECO:0000256" key="2">
    <source>
        <dbReference type="ARBA" id="ARBA00011484"/>
    </source>
</evidence>
<evidence type="ECO:0000256" key="3">
    <source>
        <dbReference type="ARBA" id="ARBA00022679"/>
    </source>
</evidence>
<feature type="region of interest" description="Disordered" evidence="9">
    <location>
        <begin position="85"/>
        <end position="121"/>
    </location>
</feature>
<dbReference type="Gene3D" id="2.40.50.100">
    <property type="match status" value="1"/>
</dbReference>
<comment type="cofactor">
    <cofactor evidence="8">
        <name>(R)-lipoate</name>
        <dbReference type="ChEBI" id="CHEBI:83088"/>
    </cofactor>
    <text evidence="8">Binds 1 lipoyl cofactor covalently.</text>
</comment>
<dbReference type="NCBIfam" id="TIGR01349">
    <property type="entry name" value="PDHac_trf_mito"/>
    <property type="match status" value="1"/>
</dbReference>
<evidence type="ECO:0000313" key="12">
    <source>
        <dbReference type="EMBL" id="MEE8658946.1"/>
    </source>
</evidence>
<feature type="domain" description="Lipoyl-binding" evidence="10">
    <location>
        <begin position="2"/>
        <end position="78"/>
    </location>
</feature>
<keyword evidence="12" id="KW-0670">Pyruvate</keyword>
<dbReference type="CDD" id="cd06849">
    <property type="entry name" value="lipoyl_domain"/>
    <property type="match status" value="1"/>
</dbReference>
<evidence type="ECO:0000256" key="1">
    <source>
        <dbReference type="ARBA" id="ARBA00007317"/>
    </source>
</evidence>
<dbReference type="InterPro" id="IPR011053">
    <property type="entry name" value="Single_hybrid_motif"/>
</dbReference>
<evidence type="ECO:0000256" key="6">
    <source>
        <dbReference type="ARBA" id="ARBA00025211"/>
    </source>
</evidence>
<keyword evidence="5 8" id="KW-0012">Acyltransferase</keyword>
<dbReference type="EC" id="2.3.1.12" evidence="8"/>
<evidence type="ECO:0000259" key="10">
    <source>
        <dbReference type="PROSITE" id="PS50968"/>
    </source>
</evidence>
<dbReference type="PANTHER" id="PTHR23151">
    <property type="entry name" value="DIHYDROLIPOAMIDE ACETYL/SUCCINYL-TRANSFERASE-RELATED"/>
    <property type="match status" value="1"/>
</dbReference>
<dbReference type="InterPro" id="IPR003016">
    <property type="entry name" value="2-oxoA_DH_lipoyl-BS"/>
</dbReference>
<name>A0ABU7U4E2_9PROT</name>